<evidence type="ECO:0000256" key="2">
    <source>
        <dbReference type="SAM" id="SignalP"/>
    </source>
</evidence>
<accession>A0A7S0EDD2</accession>
<keyword evidence="1" id="KW-0175">Coiled coil</keyword>
<feature type="chain" id="PRO_5031486630" evidence="2">
    <location>
        <begin position="31"/>
        <end position="504"/>
    </location>
</feature>
<proteinExistence type="predicted"/>
<name>A0A7S0EDD2_9CRYP</name>
<dbReference type="AlphaFoldDB" id="A0A7S0EDD2"/>
<gene>
    <name evidence="3" type="ORF">HPHI1048_LOCUS9225</name>
</gene>
<feature type="coiled-coil region" evidence="1">
    <location>
        <begin position="75"/>
        <end position="102"/>
    </location>
</feature>
<feature type="signal peptide" evidence="2">
    <location>
        <begin position="1"/>
        <end position="30"/>
    </location>
</feature>
<keyword evidence="2" id="KW-0732">Signal</keyword>
<evidence type="ECO:0000256" key="1">
    <source>
        <dbReference type="SAM" id="Coils"/>
    </source>
</evidence>
<evidence type="ECO:0000313" key="3">
    <source>
        <dbReference type="EMBL" id="CAD8481866.1"/>
    </source>
</evidence>
<organism evidence="3">
    <name type="scientific">Hanusia phi</name>
    <dbReference type="NCBI Taxonomy" id="3032"/>
    <lineage>
        <taxon>Eukaryota</taxon>
        <taxon>Cryptophyceae</taxon>
        <taxon>Pyrenomonadales</taxon>
        <taxon>Geminigeraceae</taxon>
        <taxon>Hanusia</taxon>
    </lineage>
</organism>
<sequence>MAFCSRGSLAGNFHQLACNALLLLVLLVQAQTECNSDVLGGGELGVSNVGCDKKSARTSGRLEEILKKKGEKASRKTLLRRLAKVQSKIEEHQNRCEKLIEMTDLGKNFSVREMSSEESDSNEIDPQRWLYMERRRISKLCAYRSKLEDIYEKLFGDESEADSVDDSEKTIPWAECEKCGKERITTRLLDEDEEFVCGQSTTWANVVVGGRINCSYPQETEEDTQLVPPQLFLKKGKKHIDPLLRLAGPNDGAFLVPGPGFSLDLLKFSLGTEKDTITSAKVENPIERFLRISSAGSDSDLDTSGLHQISTLWKFCEPLVSKRYQTELDFLYALSQVTKEFDSTLKEEARGEMFINDIHKIWRPLGGTRPLSASFLRRRTPVQISDHARAIEQLISTGLAGKALFAFLKVVKKKIVKDDHVMHIIRLFGNARRADCADIALQAAIKHDAIKPSCFIYNTVIAAYASDPNTWNRDGLSDALAHLQLMMQQGRCSCECIRMILTFL</sequence>
<protein>
    <submittedName>
        <fullName evidence="3">Uncharacterized protein</fullName>
    </submittedName>
</protein>
<reference evidence="3" key="1">
    <citation type="submission" date="2021-01" db="EMBL/GenBank/DDBJ databases">
        <authorList>
            <person name="Corre E."/>
            <person name="Pelletier E."/>
            <person name="Niang G."/>
            <person name="Scheremetjew M."/>
            <person name="Finn R."/>
            <person name="Kale V."/>
            <person name="Holt S."/>
            <person name="Cochrane G."/>
            <person name="Meng A."/>
            <person name="Brown T."/>
            <person name="Cohen L."/>
        </authorList>
    </citation>
    <scope>NUCLEOTIDE SEQUENCE</scope>
    <source>
        <strain evidence="3">CCMP325</strain>
    </source>
</reference>
<dbReference type="EMBL" id="HBEO01013576">
    <property type="protein sequence ID" value="CAD8481866.1"/>
    <property type="molecule type" value="Transcribed_RNA"/>
</dbReference>